<dbReference type="PANTHER" id="PTHR48047">
    <property type="entry name" value="GLYCOSYLTRANSFERASE"/>
    <property type="match status" value="1"/>
</dbReference>
<gene>
    <name evidence="3" type="ORF">AAHA92_00131</name>
</gene>
<name>A0ABD1III0_SALDI</name>
<accession>A0ABD1III0</accession>
<evidence type="ECO:0000313" key="4">
    <source>
        <dbReference type="Proteomes" id="UP001567538"/>
    </source>
</evidence>
<sequence length="470" mass="51082">MQSMSSSNGGVHILVFPYPAHGHMLTLLDLTHQLSLRGLAITVVITPKNLPILTPLLSSSPSIQTLILPFPPHPSLPPGVEHVQDIGNHGNIPIIAALSKLRDPIIQWCASHPNPPSALLSDFFLGWTHTLADHLRIPRIVYNSCGAFLIAVFDHIWGDYDSIKPEIDLKFDHLPRSPSFPWDQLPSLLRRCKDLECRDKTAADFIRTSLAANALSWASVYNSFWPLEGQFLASKTGHQRVYSVGPLNLVDGSGKLRLGDVEPGSDDGVVSWLDGCGDESVLYVCFGSQKLLTAAQAEALAAGLERSGVRFVWVVKDLTAQQVADGYGSVPDGFEDRVTDRGLVVKGWAPQTAILSHRAVGGFLSHCGWNSTLEAVTAGVMILAWPMEADQFVNAKLLVEYMDTAVLIYEGSDTVPDPAELARKLSESMCGCATQRGRAKDLRKQALEAVQIGGSSITDLDRLAQQLSLL</sequence>
<dbReference type="SUPFAM" id="SSF53756">
    <property type="entry name" value="UDP-Glycosyltransferase/glycogen phosphorylase"/>
    <property type="match status" value="1"/>
</dbReference>
<comment type="caution">
    <text evidence="3">The sequence shown here is derived from an EMBL/GenBank/DDBJ whole genome shotgun (WGS) entry which is preliminary data.</text>
</comment>
<protein>
    <submittedName>
        <fullName evidence="3">UDP-glycosyltransferase 89A2-like</fullName>
    </submittedName>
</protein>
<keyword evidence="4" id="KW-1185">Reference proteome</keyword>
<comment type="similarity">
    <text evidence="1">Belongs to the UDP-glycosyltransferase family.</text>
</comment>
<dbReference type="AlphaFoldDB" id="A0ABD1III0"/>
<evidence type="ECO:0000313" key="3">
    <source>
        <dbReference type="EMBL" id="KAL1568522.1"/>
    </source>
</evidence>
<dbReference type="InterPro" id="IPR002213">
    <property type="entry name" value="UDP_glucos_trans"/>
</dbReference>
<dbReference type="CDD" id="cd03784">
    <property type="entry name" value="GT1_Gtf-like"/>
    <property type="match status" value="1"/>
</dbReference>
<dbReference type="FunFam" id="3.40.50.2000:FF:000064">
    <property type="entry name" value="Glycosyltransferase"/>
    <property type="match status" value="1"/>
</dbReference>
<dbReference type="Proteomes" id="UP001567538">
    <property type="component" value="Unassembled WGS sequence"/>
</dbReference>
<organism evidence="3 4">
    <name type="scientific">Salvia divinorum</name>
    <name type="common">Maria pastora</name>
    <name type="synonym">Diviner's sage</name>
    <dbReference type="NCBI Taxonomy" id="28513"/>
    <lineage>
        <taxon>Eukaryota</taxon>
        <taxon>Viridiplantae</taxon>
        <taxon>Streptophyta</taxon>
        <taxon>Embryophyta</taxon>
        <taxon>Tracheophyta</taxon>
        <taxon>Spermatophyta</taxon>
        <taxon>Magnoliopsida</taxon>
        <taxon>eudicotyledons</taxon>
        <taxon>Gunneridae</taxon>
        <taxon>Pentapetalae</taxon>
        <taxon>asterids</taxon>
        <taxon>lamiids</taxon>
        <taxon>Lamiales</taxon>
        <taxon>Lamiaceae</taxon>
        <taxon>Nepetoideae</taxon>
        <taxon>Mentheae</taxon>
        <taxon>Salviinae</taxon>
        <taxon>Salvia</taxon>
        <taxon>Salvia subgen. Calosphace</taxon>
    </lineage>
</organism>
<evidence type="ECO:0000256" key="2">
    <source>
        <dbReference type="ARBA" id="ARBA00022679"/>
    </source>
</evidence>
<reference evidence="3 4" key="1">
    <citation type="submission" date="2024-06" db="EMBL/GenBank/DDBJ databases">
        <title>A chromosome level genome sequence of Diviner's sage (Salvia divinorum).</title>
        <authorList>
            <person name="Ford S.A."/>
            <person name="Ro D.-K."/>
            <person name="Ness R.W."/>
            <person name="Phillips M.A."/>
        </authorList>
    </citation>
    <scope>NUCLEOTIDE SEQUENCE [LARGE SCALE GENOMIC DNA]</scope>
    <source>
        <strain evidence="3">SAF-2024a</strain>
        <tissue evidence="3">Leaf</tissue>
    </source>
</reference>
<dbReference type="EMBL" id="JBEAFC010000001">
    <property type="protein sequence ID" value="KAL1568522.1"/>
    <property type="molecule type" value="Genomic_DNA"/>
</dbReference>
<proteinExistence type="inferred from homology"/>
<evidence type="ECO:0000256" key="1">
    <source>
        <dbReference type="ARBA" id="ARBA00009995"/>
    </source>
</evidence>
<dbReference type="Pfam" id="PF00201">
    <property type="entry name" value="UDPGT"/>
    <property type="match status" value="1"/>
</dbReference>
<dbReference type="GO" id="GO:0016740">
    <property type="term" value="F:transferase activity"/>
    <property type="evidence" value="ECO:0007669"/>
    <property type="project" value="UniProtKB-KW"/>
</dbReference>
<keyword evidence="2" id="KW-0808">Transferase</keyword>
<dbReference type="Gene3D" id="3.40.50.2000">
    <property type="entry name" value="Glycogen Phosphorylase B"/>
    <property type="match status" value="2"/>
</dbReference>
<dbReference type="PANTHER" id="PTHR48047:SF28">
    <property type="entry name" value="F11M15.8 PROTEIN"/>
    <property type="match status" value="1"/>
</dbReference>